<sequence>MSGLLADRSGNPKGMQSDRFRQLLDTPGPFASIYFEDSHDTHDAADQLELKWRGLREQLEEQGVADSVTADIEQAVLDLRPPIGRSGRAVIAGATGVVVNEHLLHPTAAPVVRVSELPYIVPIVEHGFDPPNYVLVEVDHAGADITVRSDGTLRSETVDGGGYPVHKAAGAETAGYGDPQLRTDEAARKNVRAVADRVTELVDETGVEAFFVVGEVRSRSDLLAALPERVLGRAVPLKVGARHSGYDLDEVQRAIESWFVRRRLKAIDDAAERFGAEIGRQSGRAAEGLGAVCSALRQGAVDTLIVGDIGDATVVTDEGLTTVAPDADVLSEQGAAPAKTLRADEALPLLAISVGASLVRTDERMAPADGVAAVLRYAPTLH</sequence>
<proteinExistence type="predicted"/>
<name>A0A653F6X2_MYCKA</name>
<organism evidence="1">
    <name type="scientific">Mycobacterium kansasii</name>
    <dbReference type="NCBI Taxonomy" id="1768"/>
    <lineage>
        <taxon>Bacteria</taxon>
        <taxon>Bacillati</taxon>
        <taxon>Actinomycetota</taxon>
        <taxon>Actinomycetes</taxon>
        <taxon>Mycobacteriales</taxon>
        <taxon>Mycobacteriaceae</taxon>
        <taxon>Mycobacterium</taxon>
    </lineage>
</organism>
<reference evidence="1" key="1">
    <citation type="submission" date="2019-05" db="EMBL/GenBank/DDBJ databases">
        <authorList>
            <person name="Naeem R."/>
            <person name="Antony C."/>
            <person name="Guan Q."/>
        </authorList>
    </citation>
    <scope>NUCLEOTIDE SEQUENCE</scope>
    <source>
        <strain evidence="1">3</strain>
    </source>
</reference>
<dbReference type="AlphaFoldDB" id="A0A653F6X2"/>
<accession>A0A653F6X2</accession>
<dbReference type="Pfam" id="PF18844">
    <property type="entry name" value="baeRF_family2"/>
    <property type="match status" value="1"/>
</dbReference>
<evidence type="ECO:0000313" key="1">
    <source>
        <dbReference type="EMBL" id="VTP05504.1"/>
    </source>
</evidence>
<dbReference type="InterPro" id="IPR040701">
    <property type="entry name" value="Bact_RF_family2"/>
</dbReference>
<evidence type="ECO:0008006" key="2">
    <source>
        <dbReference type="Google" id="ProtNLM"/>
    </source>
</evidence>
<gene>
    <name evidence="1" type="ORF">BIN_B_05348</name>
</gene>
<dbReference type="Gene3D" id="3.30.1330.30">
    <property type="match status" value="1"/>
</dbReference>
<protein>
    <recommendedName>
        <fullName evidence="2">Peptide chain release factor 1</fullName>
    </recommendedName>
</protein>
<dbReference type="EMBL" id="LR589394">
    <property type="protein sequence ID" value="VTP05504.1"/>
    <property type="molecule type" value="Genomic_DNA"/>
</dbReference>
<dbReference type="InterPro" id="IPR029064">
    <property type="entry name" value="Ribosomal_eL30-like_sf"/>
</dbReference>